<evidence type="ECO:0000313" key="2">
    <source>
        <dbReference type="EMBL" id="AOX02234.1"/>
    </source>
</evidence>
<name>A0A1D8TXC5_9CYAN</name>
<dbReference type="Pfam" id="PF26355">
    <property type="entry name" value="HTH_VMAP-M9"/>
    <property type="match status" value="1"/>
</dbReference>
<dbReference type="SUPFAM" id="SSF52540">
    <property type="entry name" value="P-loop containing nucleoside triphosphate hydrolases"/>
    <property type="match status" value="1"/>
</dbReference>
<dbReference type="Pfam" id="PF14516">
    <property type="entry name" value="AAA_35"/>
    <property type="match status" value="1"/>
</dbReference>
<keyword evidence="2" id="KW-0808">Transferase</keyword>
<dbReference type="AlphaFoldDB" id="A0A1D8TXC5"/>
<feature type="domain" description="vWA-MoxR associated protein N-terminal HTH" evidence="1">
    <location>
        <begin position="1"/>
        <end position="79"/>
    </location>
</feature>
<dbReference type="STRING" id="1458985.BJP34_24820"/>
<dbReference type="OrthoDB" id="502668at2"/>
<accession>A0A1D8TXC5</accession>
<protein>
    <submittedName>
        <fullName evidence="2">Serine/threonine protein kinase</fullName>
    </submittedName>
</protein>
<reference evidence="3" key="1">
    <citation type="submission" date="2016-10" db="EMBL/GenBank/DDBJ databases">
        <title>Comparative genomics uncovers the prolific and rare metabolic potential of the cyanobacterial genus Moorea.</title>
        <authorList>
            <person name="Leao T."/>
            <person name="Castelao G."/>
            <person name="Korobeynikov A."/>
            <person name="Monroe E.A."/>
            <person name="Podell S."/>
            <person name="Glukhov E."/>
            <person name="Allen E."/>
            <person name="Gerwick W.H."/>
            <person name="Gerwick L."/>
        </authorList>
    </citation>
    <scope>NUCLEOTIDE SEQUENCE [LARGE SCALE GENOMIC DNA]</scope>
    <source>
        <strain evidence="3">PAL-8-15-08-1</strain>
    </source>
</reference>
<dbReference type="KEGG" id="mpro:BJP34_24820"/>
<proteinExistence type="predicted"/>
<dbReference type="EMBL" id="CP017599">
    <property type="protein sequence ID" value="AOX02234.1"/>
    <property type="molecule type" value="Genomic_DNA"/>
</dbReference>
<dbReference type="InterPro" id="IPR058651">
    <property type="entry name" value="HTH_VMAP-M9"/>
</dbReference>
<dbReference type="Gene3D" id="3.40.50.300">
    <property type="entry name" value="P-loop containing nucleotide triphosphate hydrolases"/>
    <property type="match status" value="1"/>
</dbReference>
<keyword evidence="2" id="KW-0418">Kinase</keyword>
<evidence type="ECO:0000313" key="3">
    <source>
        <dbReference type="Proteomes" id="UP000177870"/>
    </source>
</evidence>
<dbReference type="RefSeq" id="WP_070394654.1">
    <property type="nucleotide sequence ID" value="NZ_CP017599.1"/>
</dbReference>
<dbReference type="GO" id="GO:0004674">
    <property type="term" value="F:protein serine/threonine kinase activity"/>
    <property type="evidence" value="ECO:0007669"/>
    <property type="project" value="UniProtKB-KW"/>
</dbReference>
<dbReference type="InterPro" id="IPR027417">
    <property type="entry name" value="P-loop_NTPase"/>
</dbReference>
<gene>
    <name evidence="2" type="ORF">BJP34_24820</name>
</gene>
<keyword evidence="2" id="KW-0723">Serine/threonine-protein kinase</keyword>
<dbReference type="Proteomes" id="UP000177870">
    <property type="component" value="Chromosome"/>
</dbReference>
<evidence type="ECO:0000259" key="1">
    <source>
        <dbReference type="Pfam" id="PF26355"/>
    </source>
</evidence>
<sequence length="445" mass="50827">MSVEEALAMVDTVIKPERLNAVQELVLRQCWSGQTYQEIADSSGYDADYIRVVGSRLWHILSEVFGEKITKSNIRSVIRERLREVELEELGELDLELPTEMELPRGVVPLNSSFYIERPPNDSLCYETVLQPGALIRIKAPRQMGKTSLMVRVLDHARASGFRTVALSLQQADANVFTDLERFLQWFCATVTRSLELPNKLTDYWDDIFGSSGNTTDYFENYLLKEIDTPMVLALDEVNLLFNYPAIATDFLGLLRAWYEKAKYGVTGSTIWQKLRLIIIHSTDVYITLHIHQSPFNVGLSIELPEFTNAQVQELARRHGIDWGSDDSSFNHVSLIMAKVGGNPCLLRVALYHLRRGDVTFEELLNSAASESGIYHDDLRRQWWNLQHYPQLVPAYRNVVMSSQPVELEQKLAFKLQSLGLVQLHKQGAVPSCDLYRQYFSTYLG</sequence>
<organism evidence="2 3">
    <name type="scientific">Moorena producens PAL-8-15-08-1</name>
    <dbReference type="NCBI Taxonomy" id="1458985"/>
    <lineage>
        <taxon>Bacteria</taxon>
        <taxon>Bacillati</taxon>
        <taxon>Cyanobacteriota</taxon>
        <taxon>Cyanophyceae</taxon>
        <taxon>Coleofasciculales</taxon>
        <taxon>Coleofasciculaceae</taxon>
        <taxon>Moorena</taxon>
    </lineage>
</organism>